<evidence type="ECO:0000313" key="2">
    <source>
        <dbReference type="EMBL" id="GAB96706.1"/>
    </source>
</evidence>
<protein>
    <recommendedName>
        <fullName evidence="1">Polymerase nucleotidyl transferase domain-containing protein</fullName>
    </recommendedName>
</protein>
<dbReference type="Pfam" id="PF01909">
    <property type="entry name" value="NTP_transf_2"/>
    <property type="match status" value="1"/>
</dbReference>
<feature type="domain" description="Polymerase nucleotidyl transferase" evidence="1">
    <location>
        <begin position="22"/>
        <end position="64"/>
    </location>
</feature>
<dbReference type="InterPro" id="IPR043519">
    <property type="entry name" value="NT_sf"/>
</dbReference>
<proteinExistence type="predicted"/>
<comment type="caution">
    <text evidence="2">The sequence shown here is derived from an EMBL/GenBank/DDBJ whole genome shotgun (WGS) entry which is preliminary data.</text>
</comment>
<name>K6WS80_9MICO</name>
<organism evidence="2 3">
    <name type="scientific">Kineosphaera limosa NBRC 100340</name>
    <dbReference type="NCBI Taxonomy" id="1184609"/>
    <lineage>
        <taxon>Bacteria</taxon>
        <taxon>Bacillati</taxon>
        <taxon>Actinomycetota</taxon>
        <taxon>Actinomycetes</taxon>
        <taxon>Micrococcales</taxon>
        <taxon>Dermatophilaceae</taxon>
        <taxon>Kineosphaera</taxon>
    </lineage>
</organism>
<reference evidence="2 3" key="1">
    <citation type="submission" date="2012-08" db="EMBL/GenBank/DDBJ databases">
        <title>Whole genome shotgun sequence of Kineosphaera limosa NBRC 100340.</title>
        <authorList>
            <person name="Yoshida I."/>
            <person name="Isaki S."/>
            <person name="Hosoyama A."/>
            <person name="Tsuchikane K."/>
            <person name="Katsumata H."/>
            <person name="Ando Y."/>
            <person name="Ohji S."/>
            <person name="Hamada M."/>
            <person name="Tamura T."/>
            <person name="Yamazoe A."/>
            <person name="Yamazaki S."/>
            <person name="Fujita N."/>
        </authorList>
    </citation>
    <scope>NUCLEOTIDE SEQUENCE [LARGE SCALE GENOMIC DNA]</scope>
    <source>
        <strain evidence="2 3">NBRC 100340</strain>
    </source>
</reference>
<sequence length="255" mass="28823">MAIRQESPGRWHGELPASPWLDEIVDRIDADLRVLTVLLTGSWAHGMATEHSDVDLIVVLSRDELSSRRFSHGVVDVHTVTLERLRHIPPEPGRWWDRYFYCRARPVLDHTDGHVPSLVTAWACLSPPEVFACIDFHLEGYLHYLYRSLKSHRESRARLARLDACESLPWALALAFGAHGRVRPINKYVAWELEHHPIEEPGWSAGEVMGLIEAILDTGDADAQRTLFGLIERKTRQLGFGGVIDSFAGVQTLRG</sequence>
<dbReference type="InterPro" id="IPR002934">
    <property type="entry name" value="Polymerase_NTP_transf_dom"/>
</dbReference>
<dbReference type="AlphaFoldDB" id="K6WS80"/>
<evidence type="ECO:0000313" key="3">
    <source>
        <dbReference type="Proteomes" id="UP000008366"/>
    </source>
</evidence>
<dbReference type="STRING" id="1184609.KILIM_045_00370"/>
<evidence type="ECO:0000259" key="1">
    <source>
        <dbReference type="Pfam" id="PF01909"/>
    </source>
</evidence>
<dbReference type="SUPFAM" id="SSF81301">
    <property type="entry name" value="Nucleotidyltransferase"/>
    <property type="match status" value="1"/>
</dbReference>
<dbReference type="Proteomes" id="UP000008366">
    <property type="component" value="Unassembled WGS sequence"/>
</dbReference>
<gene>
    <name evidence="2" type="ORF">KILIM_045_00370</name>
</gene>
<dbReference type="CDD" id="cd05403">
    <property type="entry name" value="NT_KNTase_like"/>
    <property type="match status" value="1"/>
</dbReference>
<dbReference type="EMBL" id="BAHD01000045">
    <property type="protein sequence ID" value="GAB96706.1"/>
    <property type="molecule type" value="Genomic_DNA"/>
</dbReference>
<dbReference type="GO" id="GO:0016779">
    <property type="term" value="F:nucleotidyltransferase activity"/>
    <property type="evidence" value="ECO:0007669"/>
    <property type="project" value="InterPro"/>
</dbReference>
<dbReference type="eggNOG" id="COG1708">
    <property type="taxonomic scope" value="Bacteria"/>
</dbReference>
<dbReference type="Gene3D" id="3.30.460.10">
    <property type="entry name" value="Beta Polymerase, domain 2"/>
    <property type="match status" value="1"/>
</dbReference>
<accession>K6WS80</accession>
<dbReference type="OrthoDB" id="2987256at2"/>
<keyword evidence="3" id="KW-1185">Reference proteome</keyword>
<dbReference type="RefSeq" id="WP_006593238.1">
    <property type="nucleotide sequence ID" value="NZ_BAHD01000045.1"/>
</dbReference>